<reference evidence="2 3" key="1">
    <citation type="submission" date="2019-05" db="EMBL/GenBank/DDBJ databases">
        <title>Another draft genome of Portunus trituberculatus and its Hox gene families provides insights of decapod evolution.</title>
        <authorList>
            <person name="Jeong J.-H."/>
            <person name="Song I."/>
            <person name="Kim S."/>
            <person name="Choi T."/>
            <person name="Kim D."/>
            <person name="Ryu S."/>
            <person name="Kim W."/>
        </authorList>
    </citation>
    <scope>NUCLEOTIDE SEQUENCE [LARGE SCALE GENOMIC DNA]</scope>
    <source>
        <tissue evidence="2">Muscle</tissue>
    </source>
</reference>
<evidence type="ECO:0000256" key="1">
    <source>
        <dbReference type="SAM" id="Phobius"/>
    </source>
</evidence>
<organism evidence="2 3">
    <name type="scientific">Portunus trituberculatus</name>
    <name type="common">Swimming crab</name>
    <name type="synonym">Neptunus trituberculatus</name>
    <dbReference type="NCBI Taxonomy" id="210409"/>
    <lineage>
        <taxon>Eukaryota</taxon>
        <taxon>Metazoa</taxon>
        <taxon>Ecdysozoa</taxon>
        <taxon>Arthropoda</taxon>
        <taxon>Crustacea</taxon>
        <taxon>Multicrustacea</taxon>
        <taxon>Malacostraca</taxon>
        <taxon>Eumalacostraca</taxon>
        <taxon>Eucarida</taxon>
        <taxon>Decapoda</taxon>
        <taxon>Pleocyemata</taxon>
        <taxon>Brachyura</taxon>
        <taxon>Eubrachyura</taxon>
        <taxon>Portunoidea</taxon>
        <taxon>Portunidae</taxon>
        <taxon>Portuninae</taxon>
        <taxon>Portunus</taxon>
    </lineage>
</organism>
<name>A0A5B7H2P1_PORTR</name>
<protein>
    <submittedName>
        <fullName evidence="2">Uncharacterized protein</fullName>
    </submittedName>
</protein>
<evidence type="ECO:0000313" key="2">
    <source>
        <dbReference type="EMBL" id="MPC64219.1"/>
    </source>
</evidence>
<accession>A0A5B7H2P1</accession>
<keyword evidence="1" id="KW-0472">Membrane</keyword>
<keyword evidence="1" id="KW-0812">Transmembrane</keyword>
<sequence>MPALPAAESMPTVSVTLERLVVRSGVRRADHQDHSAMEHGMGFFYVFCSFVPLAVFGMLLEAAVFVVSAVLQVGMGRRQRNSREWGGGGEAMGKLWSTNLSLPSAAASYRAHYHYYCTPAINTVQVSPMLLV</sequence>
<dbReference type="EMBL" id="VSRR010021788">
    <property type="protein sequence ID" value="MPC64219.1"/>
    <property type="molecule type" value="Genomic_DNA"/>
</dbReference>
<evidence type="ECO:0000313" key="3">
    <source>
        <dbReference type="Proteomes" id="UP000324222"/>
    </source>
</evidence>
<gene>
    <name evidence="2" type="ORF">E2C01_058330</name>
</gene>
<proteinExistence type="predicted"/>
<keyword evidence="3" id="KW-1185">Reference proteome</keyword>
<dbReference type="Proteomes" id="UP000324222">
    <property type="component" value="Unassembled WGS sequence"/>
</dbReference>
<comment type="caution">
    <text evidence="2">The sequence shown here is derived from an EMBL/GenBank/DDBJ whole genome shotgun (WGS) entry which is preliminary data.</text>
</comment>
<dbReference type="AlphaFoldDB" id="A0A5B7H2P1"/>
<keyword evidence="1" id="KW-1133">Transmembrane helix</keyword>
<feature type="transmembrane region" description="Helical" evidence="1">
    <location>
        <begin position="43"/>
        <end position="71"/>
    </location>
</feature>